<proteinExistence type="predicted"/>
<dbReference type="CDD" id="cd06173">
    <property type="entry name" value="MFS_MefA_like"/>
    <property type="match status" value="1"/>
</dbReference>
<dbReference type="Pfam" id="PF05977">
    <property type="entry name" value="MFS_3"/>
    <property type="match status" value="1"/>
</dbReference>
<dbReference type="GO" id="GO:0005886">
    <property type="term" value="C:plasma membrane"/>
    <property type="evidence" value="ECO:0007669"/>
    <property type="project" value="UniProtKB-SubCell"/>
</dbReference>
<reference evidence="8 9" key="1">
    <citation type="journal article" date="2011" name="Stand. Genomic Sci.">
        <title>Non-contiguous finished genome sequence and contextual data of the filamentous soil bacterium Ktedonobacter racemifer type strain (SOSP1-21).</title>
        <authorList>
            <person name="Chang Y.J."/>
            <person name="Land M."/>
            <person name="Hauser L."/>
            <person name="Chertkov O."/>
            <person name="Del Rio T.G."/>
            <person name="Nolan M."/>
            <person name="Copeland A."/>
            <person name="Tice H."/>
            <person name="Cheng J.F."/>
            <person name="Lucas S."/>
            <person name="Han C."/>
            <person name="Goodwin L."/>
            <person name="Pitluck S."/>
            <person name="Ivanova N."/>
            <person name="Ovchinikova G."/>
            <person name="Pati A."/>
            <person name="Chen A."/>
            <person name="Palaniappan K."/>
            <person name="Mavromatis K."/>
            <person name="Liolios K."/>
            <person name="Brettin T."/>
            <person name="Fiebig A."/>
            <person name="Rohde M."/>
            <person name="Abt B."/>
            <person name="Goker M."/>
            <person name="Detter J.C."/>
            <person name="Woyke T."/>
            <person name="Bristow J."/>
            <person name="Eisen J.A."/>
            <person name="Markowitz V."/>
            <person name="Hugenholtz P."/>
            <person name="Kyrpides N.C."/>
            <person name="Klenk H.P."/>
            <person name="Lapidus A."/>
        </authorList>
    </citation>
    <scope>NUCLEOTIDE SEQUENCE [LARGE SCALE GENOMIC DNA]</scope>
    <source>
        <strain evidence="9">DSM 44963</strain>
    </source>
</reference>
<gene>
    <name evidence="8" type="ORF">Krac_9364</name>
</gene>
<evidence type="ECO:0000256" key="6">
    <source>
        <dbReference type="ARBA" id="ARBA00023136"/>
    </source>
</evidence>
<keyword evidence="9" id="KW-1185">Reference proteome</keyword>
<dbReference type="EMBL" id="ADVG01000001">
    <property type="protein sequence ID" value="EFH87997.1"/>
    <property type="molecule type" value="Genomic_DNA"/>
</dbReference>
<dbReference type="AlphaFoldDB" id="D6TBL3"/>
<dbReference type="PANTHER" id="PTHR23513:SF6">
    <property type="entry name" value="MAJOR FACILITATOR SUPERFAMILY ASSOCIATED DOMAIN-CONTAINING PROTEIN"/>
    <property type="match status" value="1"/>
</dbReference>
<keyword evidence="2" id="KW-0813">Transport</keyword>
<evidence type="ECO:0000256" key="3">
    <source>
        <dbReference type="ARBA" id="ARBA00022475"/>
    </source>
</evidence>
<evidence type="ECO:0000256" key="5">
    <source>
        <dbReference type="ARBA" id="ARBA00022989"/>
    </source>
</evidence>
<name>D6TBL3_KTERA</name>
<accession>D6TBL3</accession>
<feature type="transmembrane region" description="Helical" evidence="7">
    <location>
        <begin position="209"/>
        <end position="226"/>
    </location>
</feature>
<feature type="transmembrane region" description="Helical" evidence="7">
    <location>
        <begin position="115"/>
        <end position="136"/>
    </location>
</feature>
<dbReference type="eggNOG" id="COG2814">
    <property type="taxonomic scope" value="Bacteria"/>
</dbReference>
<keyword evidence="4 7" id="KW-0812">Transmembrane</keyword>
<keyword evidence="5 7" id="KW-1133">Transmembrane helix</keyword>
<keyword evidence="3" id="KW-1003">Cell membrane</keyword>
<comment type="subcellular location">
    <subcellularLocation>
        <location evidence="1">Cell membrane</location>
        <topology evidence="1">Multi-pass membrane protein</topology>
    </subcellularLocation>
</comment>
<sequence length="441" mass="47401">MSLPTAFFYAGNAPYRGTSLPHIVRMEFYYMLSQKENVTSTQPLWRNRDYLLLLGGQLVSFVGDQQQFIALPLLILALTGSALQAGIAVSLSTIAMLVVGPIAGVLVDTWDRKRVMLLCDAGRMLLILSIPLAFWFHVLTMLHIYIMVTLAGVLGTLFSVANAASLPNVVTQKQLPAALAQSQAAYSGIRTFGSLLGGTLYSLGSAFPFLANALSFGVSVFSLRLMRGNFQSSQQEGARLPWHQSLAEGFSWLWHQPLLRFLTLVNGADSLRYGAGYLVILILAQELHTSPGGIGAIFTAAAIGAVIGNLASNWVRRSFSFGTIAISMLWLEALMFPLYAIAPNAIVMGCIAAAEELVAPIYSIALDTYRLTATPDTMRGRMSSTVQLMTRGAQSLGAILGGLLIQSMGAKVSALLLGGWLILLAIATTLNKRVRQASLPA</sequence>
<comment type="caution">
    <text evidence="8">The sequence shown here is derived from an EMBL/GenBank/DDBJ whole genome shotgun (WGS) entry which is preliminary data.</text>
</comment>
<feature type="transmembrane region" description="Helical" evidence="7">
    <location>
        <begin position="293"/>
        <end position="312"/>
    </location>
</feature>
<evidence type="ECO:0000256" key="2">
    <source>
        <dbReference type="ARBA" id="ARBA00022448"/>
    </source>
</evidence>
<feature type="transmembrane region" description="Helical" evidence="7">
    <location>
        <begin position="412"/>
        <end position="430"/>
    </location>
</feature>
<feature type="transmembrane region" description="Helical" evidence="7">
    <location>
        <begin position="270"/>
        <end position="287"/>
    </location>
</feature>
<dbReference type="InParanoid" id="D6TBL3"/>
<evidence type="ECO:0000313" key="8">
    <source>
        <dbReference type="EMBL" id="EFH87997.1"/>
    </source>
</evidence>
<evidence type="ECO:0000256" key="7">
    <source>
        <dbReference type="SAM" id="Phobius"/>
    </source>
</evidence>
<feature type="transmembrane region" description="Helical" evidence="7">
    <location>
        <begin position="319"/>
        <end position="339"/>
    </location>
</feature>
<dbReference type="PANTHER" id="PTHR23513">
    <property type="entry name" value="INTEGRAL MEMBRANE EFFLUX PROTEIN-RELATED"/>
    <property type="match status" value="1"/>
</dbReference>
<dbReference type="SUPFAM" id="SSF103473">
    <property type="entry name" value="MFS general substrate transporter"/>
    <property type="match status" value="1"/>
</dbReference>
<dbReference type="Gene3D" id="1.20.1250.20">
    <property type="entry name" value="MFS general substrate transporter like domains"/>
    <property type="match status" value="1"/>
</dbReference>
<feature type="transmembrane region" description="Helical" evidence="7">
    <location>
        <begin position="82"/>
        <end position="103"/>
    </location>
</feature>
<dbReference type="InterPro" id="IPR010290">
    <property type="entry name" value="TM_effector"/>
</dbReference>
<evidence type="ECO:0000256" key="1">
    <source>
        <dbReference type="ARBA" id="ARBA00004651"/>
    </source>
</evidence>
<evidence type="ECO:0000313" key="9">
    <source>
        <dbReference type="Proteomes" id="UP000004508"/>
    </source>
</evidence>
<protein>
    <submittedName>
        <fullName evidence="8">Major facilitator superfamily MFS_1</fullName>
    </submittedName>
</protein>
<organism evidence="8 9">
    <name type="scientific">Ktedonobacter racemifer DSM 44963</name>
    <dbReference type="NCBI Taxonomy" id="485913"/>
    <lineage>
        <taxon>Bacteria</taxon>
        <taxon>Bacillati</taxon>
        <taxon>Chloroflexota</taxon>
        <taxon>Ktedonobacteria</taxon>
        <taxon>Ktedonobacterales</taxon>
        <taxon>Ktedonobacteraceae</taxon>
        <taxon>Ktedonobacter</taxon>
    </lineage>
</organism>
<dbReference type="Proteomes" id="UP000004508">
    <property type="component" value="Unassembled WGS sequence"/>
</dbReference>
<dbReference type="InterPro" id="IPR036259">
    <property type="entry name" value="MFS_trans_sf"/>
</dbReference>
<dbReference type="STRING" id="485913.Krac_9364"/>
<keyword evidence="6 7" id="KW-0472">Membrane</keyword>
<evidence type="ECO:0000256" key="4">
    <source>
        <dbReference type="ARBA" id="ARBA00022692"/>
    </source>
</evidence>